<dbReference type="GO" id="GO:0006508">
    <property type="term" value="P:proteolysis"/>
    <property type="evidence" value="ECO:0007669"/>
    <property type="project" value="InterPro"/>
</dbReference>
<proteinExistence type="predicted"/>
<name>A0A4Q7YBF4_9ACTN</name>
<dbReference type="InterPro" id="IPR029058">
    <property type="entry name" value="AB_hydrolase_fold"/>
</dbReference>
<dbReference type="PANTHER" id="PTHR42776">
    <property type="entry name" value="SERINE PEPTIDASE S9 FAMILY MEMBER"/>
    <property type="match status" value="1"/>
</dbReference>
<reference evidence="4 5" key="1">
    <citation type="submission" date="2019-02" db="EMBL/GenBank/DDBJ databases">
        <title>Sequencing the genomes of 1000 actinobacteria strains.</title>
        <authorList>
            <person name="Klenk H.-P."/>
        </authorList>
    </citation>
    <scope>NUCLEOTIDE SEQUENCE [LARGE SCALE GENOMIC DNA]</scope>
    <source>
        <strain evidence="4 5">DSM 44509</strain>
    </source>
</reference>
<dbReference type="AlphaFoldDB" id="A0A4Q7YBF4"/>
<evidence type="ECO:0000313" key="4">
    <source>
        <dbReference type="EMBL" id="RZU34390.1"/>
    </source>
</evidence>
<dbReference type="SUPFAM" id="SSF53474">
    <property type="entry name" value="alpha/beta-Hydrolases"/>
    <property type="match status" value="1"/>
</dbReference>
<keyword evidence="5" id="KW-1185">Reference proteome</keyword>
<dbReference type="RefSeq" id="WP_104526657.1">
    <property type="nucleotide sequence ID" value="NZ_POQT01000001.1"/>
</dbReference>
<keyword evidence="1" id="KW-0378">Hydrolase</keyword>
<protein>
    <submittedName>
        <fullName evidence="4">Dipeptidyl aminopeptidase/acylaminoacyl peptidase</fullName>
    </submittedName>
</protein>
<dbReference type="Proteomes" id="UP000292507">
    <property type="component" value="Unassembled WGS sequence"/>
</dbReference>
<evidence type="ECO:0000259" key="3">
    <source>
        <dbReference type="Pfam" id="PF00326"/>
    </source>
</evidence>
<keyword evidence="4" id="KW-0645">Protease</keyword>
<dbReference type="EMBL" id="SHKV01000001">
    <property type="protein sequence ID" value="RZU34390.1"/>
    <property type="molecule type" value="Genomic_DNA"/>
</dbReference>
<keyword evidence="2" id="KW-0720">Serine protease</keyword>
<dbReference type="Gene3D" id="3.40.50.1820">
    <property type="entry name" value="alpha/beta hydrolase"/>
    <property type="match status" value="1"/>
</dbReference>
<accession>A0A4Q7YBF4</accession>
<dbReference type="Pfam" id="PF07676">
    <property type="entry name" value="PD40"/>
    <property type="match status" value="2"/>
</dbReference>
<evidence type="ECO:0000313" key="5">
    <source>
        <dbReference type="Proteomes" id="UP000292507"/>
    </source>
</evidence>
<sequence length="642" mass="66537">MASPVTSRRTAVPAGLAAGVPGPSMPALEALAPPETLAADVRAAISAIAGATGVWCPAPAPDGRRIAYVSDRSGLPRLEVADLDGLAPPAVLSDPDQEVISVTWSPDGEWLAYLVSPGGSICAELHAVRPDGTGHRVLAGADPRATVFAGCWAGPGHYACSIAPGNGPDADVVLVDVVAGELRTLASGGFLSVTAVSADHRTVLARRGPRAFRHVVVIDVATGVQRRAIRLDAPGGIASEDGRFRGDGRAVLVRAALPGPPGTDRAGLVEVPVDDDGVPSAGRRVLYRPDADLDGYALRPDGTVLALWTRGGTSQLWVHAFSDGALVRELALPEPVLSGWAPLSGGAAVVAELSGPRAPRGLWRVPLDGNGAAEPLACTPARPDPRLLVEPVLHEYVAPDGMPLSGWLYTPRGTPGPNRTVVSFHGGPEGQERPSWSPVTQSLVAAGLTVFAPNVRGSGGFGRAFMTADDGPAREASFADVRTTVDELVIAGIAAPGRIGAHGWSYGGYLTLVALTRWPELFAAGASLAGMSDLRTFFAGTEPWMAAASVTEYGDPVTDRDMLAAISPMTALDRVTAPVLLAHGDRDTNVPVAESVQAHQALQARGACSDLLLFAGEGHAVVGRENVVELGRRLAAWFDRWL</sequence>
<dbReference type="OrthoDB" id="128799at2"/>
<dbReference type="PANTHER" id="PTHR42776:SF27">
    <property type="entry name" value="DIPEPTIDYL PEPTIDASE FAMILY MEMBER 6"/>
    <property type="match status" value="1"/>
</dbReference>
<gene>
    <name evidence="4" type="ORF">BKA19_4154</name>
</gene>
<dbReference type="Pfam" id="PF00326">
    <property type="entry name" value="Peptidase_S9"/>
    <property type="match status" value="1"/>
</dbReference>
<dbReference type="Gene3D" id="2.120.10.30">
    <property type="entry name" value="TolB, C-terminal domain"/>
    <property type="match status" value="1"/>
</dbReference>
<keyword evidence="4" id="KW-0031">Aminopeptidase</keyword>
<dbReference type="GO" id="GO:0004252">
    <property type="term" value="F:serine-type endopeptidase activity"/>
    <property type="evidence" value="ECO:0007669"/>
    <property type="project" value="TreeGrafter"/>
</dbReference>
<dbReference type="GO" id="GO:0004177">
    <property type="term" value="F:aminopeptidase activity"/>
    <property type="evidence" value="ECO:0007669"/>
    <property type="project" value="UniProtKB-KW"/>
</dbReference>
<feature type="domain" description="Peptidase S9 prolyl oligopeptidase catalytic" evidence="3">
    <location>
        <begin position="438"/>
        <end position="642"/>
    </location>
</feature>
<evidence type="ECO:0000256" key="2">
    <source>
        <dbReference type="ARBA" id="ARBA00022825"/>
    </source>
</evidence>
<evidence type="ECO:0000256" key="1">
    <source>
        <dbReference type="ARBA" id="ARBA00022801"/>
    </source>
</evidence>
<dbReference type="InterPro" id="IPR011042">
    <property type="entry name" value="6-blade_b-propeller_TolB-like"/>
</dbReference>
<organism evidence="4 5">
    <name type="scientific">Blastococcus saxobsidens</name>
    <dbReference type="NCBI Taxonomy" id="138336"/>
    <lineage>
        <taxon>Bacteria</taxon>
        <taxon>Bacillati</taxon>
        <taxon>Actinomycetota</taxon>
        <taxon>Actinomycetes</taxon>
        <taxon>Geodermatophilales</taxon>
        <taxon>Geodermatophilaceae</taxon>
        <taxon>Blastococcus</taxon>
    </lineage>
</organism>
<dbReference type="SUPFAM" id="SSF82171">
    <property type="entry name" value="DPP6 N-terminal domain-like"/>
    <property type="match status" value="1"/>
</dbReference>
<dbReference type="InterPro" id="IPR001375">
    <property type="entry name" value="Peptidase_S9_cat"/>
</dbReference>
<dbReference type="InterPro" id="IPR011659">
    <property type="entry name" value="WD40"/>
</dbReference>
<comment type="caution">
    <text evidence="4">The sequence shown here is derived from an EMBL/GenBank/DDBJ whole genome shotgun (WGS) entry which is preliminary data.</text>
</comment>